<feature type="compositionally biased region" description="Basic and acidic residues" evidence="8">
    <location>
        <begin position="1697"/>
        <end position="1706"/>
    </location>
</feature>
<accession>A0A9R1B8L9</accession>
<keyword evidence="4" id="KW-0862">Zinc</keyword>
<keyword evidence="2 7" id="KW-0808">Transferase</keyword>
<dbReference type="InterPro" id="IPR000722">
    <property type="entry name" value="RNA_pol_asu"/>
</dbReference>
<keyword evidence="11" id="KW-1185">Reference proteome</keyword>
<evidence type="ECO:0000256" key="1">
    <source>
        <dbReference type="ARBA" id="ARBA00022478"/>
    </source>
</evidence>
<keyword evidence="5 7" id="KW-0804">Transcription</keyword>
<dbReference type="SMART" id="SM00663">
    <property type="entry name" value="RPOLA_N"/>
    <property type="match status" value="1"/>
</dbReference>
<dbReference type="InterPro" id="IPR007080">
    <property type="entry name" value="RNA_pol_Rpb1_1"/>
</dbReference>
<dbReference type="InterPro" id="IPR040402">
    <property type="entry name" value="NRPD1_C"/>
</dbReference>
<feature type="compositionally biased region" description="Low complexity" evidence="8">
    <location>
        <begin position="1915"/>
        <end position="1925"/>
    </location>
</feature>
<dbReference type="FunFam" id="3.30.1490.180:FF:000004">
    <property type="entry name" value="DNA-directed RNA polymerase subunit"/>
    <property type="match status" value="1"/>
</dbReference>
<evidence type="ECO:0000313" key="10">
    <source>
        <dbReference type="EMBL" id="VAI55478.1"/>
    </source>
</evidence>
<evidence type="ECO:0000256" key="3">
    <source>
        <dbReference type="ARBA" id="ARBA00022695"/>
    </source>
</evidence>
<gene>
    <name evidence="10" type="ORF">TRITD_6Bv1G053210</name>
</gene>
<dbReference type="Gramene" id="TRITD6Bv1G053210.2">
    <property type="protein sequence ID" value="TRITD6Bv1G053210.2"/>
    <property type="gene ID" value="TRITD6Bv1G053210"/>
</dbReference>
<dbReference type="Gene3D" id="3.10.450.40">
    <property type="match status" value="1"/>
</dbReference>
<dbReference type="EC" id="2.7.7.6" evidence="7"/>
<evidence type="ECO:0000256" key="6">
    <source>
        <dbReference type="ARBA" id="ARBA00048552"/>
    </source>
</evidence>
<dbReference type="GO" id="GO:0000428">
    <property type="term" value="C:DNA-directed RNA polymerase complex"/>
    <property type="evidence" value="ECO:0007669"/>
    <property type="project" value="UniProtKB-KW"/>
</dbReference>
<dbReference type="PANTHER" id="PTHR19376">
    <property type="entry name" value="DNA-DIRECTED RNA POLYMERASE"/>
    <property type="match status" value="1"/>
</dbReference>
<keyword evidence="3 7" id="KW-0548">Nucleotidyltransferase</keyword>
<feature type="region of interest" description="Disordered" evidence="8">
    <location>
        <begin position="1477"/>
        <end position="1498"/>
    </location>
</feature>
<evidence type="ECO:0000256" key="2">
    <source>
        <dbReference type="ARBA" id="ARBA00022679"/>
    </source>
</evidence>
<feature type="domain" description="RNA polymerase N-terminal" evidence="9">
    <location>
        <begin position="212"/>
        <end position="510"/>
    </location>
</feature>
<feature type="compositionally biased region" description="Low complexity" evidence="8">
    <location>
        <begin position="1866"/>
        <end position="1877"/>
    </location>
</feature>
<dbReference type="Pfam" id="PF11523">
    <property type="entry name" value="DUF3223"/>
    <property type="match status" value="1"/>
</dbReference>
<dbReference type="GO" id="GO:0003677">
    <property type="term" value="F:DNA binding"/>
    <property type="evidence" value="ECO:0007669"/>
    <property type="project" value="InterPro"/>
</dbReference>
<organism evidence="10 11">
    <name type="scientific">Triticum turgidum subsp. durum</name>
    <name type="common">Durum wheat</name>
    <name type="synonym">Triticum durum</name>
    <dbReference type="NCBI Taxonomy" id="4567"/>
    <lineage>
        <taxon>Eukaryota</taxon>
        <taxon>Viridiplantae</taxon>
        <taxon>Streptophyta</taxon>
        <taxon>Embryophyta</taxon>
        <taxon>Tracheophyta</taxon>
        <taxon>Spermatophyta</taxon>
        <taxon>Magnoliopsida</taxon>
        <taxon>Liliopsida</taxon>
        <taxon>Poales</taxon>
        <taxon>Poaceae</taxon>
        <taxon>BOP clade</taxon>
        <taxon>Pooideae</taxon>
        <taxon>Triticodae</taxon>
        <taxon>Triticeae</taxon>
        <taxon>Triticinae</taxon>
        <taxon>Triticum</taxon>
    </lineage>
</organism>
<feature type="compositionally biased region" description="Polar residues" evidence="8">
    <location>
        <begin position="1310"/>
        <end position="1331"/>
    </location>
</feature>
<dbReference type="FunFam" id="4.10.860.120:FF:000008">
    <property type="entry name" value="DNA-directed RNA polymerase subunit"/>
    <property type="match status" value="1"/>
</dbReference>
<evidence type="ECO:0000256" key="8">
    <source>
        <dbReference type="SAM" id="MobiDB-lite"/>
    </source>
</evidence>
<feature type="region of interest" description="Disordered" evidence="8">
    <location>
        <begin position="1515"/>
        <end position="1706"/>
    </location>
</feature>
<dbReference type="Pfam" id="PF04998">
    <property type="entry name" value="RNA_pol_Rpb1_5"/>
    <property type="match status" value="1"/>
</dbReference>
<proteinExistence type="inferred from homology"/>
<sequence>MEEEDQPAVLVAEGAIKSIKITLSTSEEICTYSINDCPVTHPSQLGNPFLGLPLETGKCESCGATENGKCEGHFGFIELPVPVYHPCHVSELRQLLSMVCLKCLRIKKGKVKQKNGKENVTVTACHYCRGLPALYLKEIKTEDGAFRLELRAPPKKHMTERSWDFLDKYGDFHHGGASHCRTLLPVEAFNILKKIPDDTKKKLAARGYIAQPGYVMKYLPVPPNCLYIPEFTDGQSIMSYDISISLLKKILQKIEQIKKSRSGSPNFESHDSESADLQLSIGQYIQLRGTTKGPQDAKRYAVSTDSSHLSTKQWLEKMRTLFISKGSGFSSRSVLTGDPYIGADVVGLPSEVAKRITFEEQVTDININRLQEVVDKGLCLTYRDGQTTYAITVGSKGYTTLKVGQTISRRIVDGDVVFLNRPPSTHKHSLQAFTVYIHDDHTVKINPLICSPLAADFDGDCVHIYYPQSLAAKAEALELFSVEKQLTNSHNGKVNLQLANDSLLALKHMSSRTMLSKESANQLAMLLSLSLPPPAVVKSKPCWTIAQIMQSALPAELTCEGDRFLVRDSTVIKLDIDKESVQASFSDLVSSILAVKGPGDALKFLNALQPLMMEFLLLDGFSVSLQDFSVPKPLLEEAQECIKKQSLVLEQSRCSSSQSVETRVDNNLKDVKQQIADFVVKSSRLGLLIDPKSDSSVSKVVQQLAFVGPQLYREGKFYSRRLVDDCFSSFVNRHPPIEDGVQHPPEAYGLVQSAYFHGLNPYEELVHSICTRETIVRSSRGLTEPGTLFKSLMAILRDVVICYDGTVRNICSNSIMQLKYKEEDDTDFPSAIAPGEPVGVLAATAISNPAYKAVLDSSQSNNTSWELMKEILKTKVSYKNDAKDRKVILFLNDCSCPKKFCKEKAAIAVQGCLKRVTLEDCATDICIEYKKQVSLDAISEATPAFVGHIHLEKAHLEKINVSTDEILQKCQEVSGKHANKKGTLGHLFKKITFSTCDCSFAQKPGDGKVPCLQFSFSEDIPMLSDSVEKAVNVLADSLCGVLLEIIIKGDPRVQEAKITWVGSDATSWVKHTKKISKGEPAVEIIVEKKEAMQNGDAWRIAMDACIPVMNLIDTQRSIPYGIQQVRELLGISCSFDQVVQRLSKTMKTVAKGILKDHLVLVANSMTCTGNLNGFHNGGYRATFRSLKVQVPFTEATLLTPMKCFEKAAEKCHSDSLGSVVSSCSWGKHAALGTGSSFQILWNENQLKSNKEFGDGLYDFLALVRTDQEKAAYTFLDDVDYLVEDNALDDLCLSPEMDGTHGMPTFEDNPEQQTTEKGSSWENGTTEGNDSGNWGGGSTVENNSTDWGGWGTGPANDNNIVSGEPAEPDTWADQGAKKDTEGGWNNAAAAADTGAAKPAEQDKSCWNAPPAVENDSSGWGGWGTGNANDKNIASEGSAEVDTWADQSGKGDTDGGGASWDKMKVKDHNMQQDQWGHVPTQNVDAQDDPWGSAAGVAQPSTAKHIDAHNDSWGSVAAKAQTSTAEHMDAKNDSWGSVAAKTSTAEPMDTTNDSWGSVAAKASITEPMDAGNGSWGSVAAKAQTSTAQQESWGNVSASPSDNAWGAAPVSHGPDNSDAKQPDSWDGWGSAAPVSQGDNSDAKQPDSWDGWGSAQADDSSTDKWKTNASGSNKGWKSDGWEAKENRRDQRDNPGRPPMRPPVERPPRPRYELPAEAKKVLQEIEPIVTMVRKIFRESSDGIRLPLEDEKFIIEKVLEHHPEKEKKVSGEIDHIMVNKHHVFQDSRCFYVVSSDGTQTDFSYIKCMDNYVRKNHEEHAELICEMHFKKRNRDRPAAVDGAAAPATEAAPCEDLEAALPGPPPGTPPPTAITQQETPASPAAAPEDDLPLPPPPPLTQHEDGMPEDDLPLPPPPPLPQQDAGAPGSAPEAGAGDDKWSGAGDDKWAGGADDKWV</sequence>
<evidence type="ECO:0000256" key="7">
    <source>
        <dbReference type="RuleBase" id="RU004279"/>
    </source>
</evidence>
<feature type="compositionally biased region" description="Basic and acidic residues" evidence="8">
    <location>
        <begin position="1671"/>
        <end position="1689"/>
    </location>
</feature>
<dbReference type="PANTHER" id="PTHR19376:SF51">
    <property type="entry name" value="DNA-DIRECTED RNA POLYMERASE V SUBUNIT 1"/>
    <property type="match status" value="1"/>
</dbReference>
<dbReference type="Gene3D" id="3.30.1490.180">
    <property type="entry name" value="RNA polymerase ii"/>
    <property type="match status" value="1"/>
</dbReference>
<comment type="function">
    <text evidence="7">DNA-dependent RNA polymerase catalyzes the transcription of DNA into RNA using the four ribonucleoside triphosphates as substrates.</text>
</comment>
<feature type="compositionally biased region" description="Polar residues" evidence="8">
    <location>
        <begin position="1579"/>
        <end position="1598"/>
    </location>
</feature>
<reference evidence="10 11" key="1">
    <citation type="submission" date="2017-09" db="EMBL/GenBank/DDBJ databases">
        <authorList>
            <consortium name="International Durum Wheat Genome Sequencing Consortium (IDWGSC)"/>
            <person name="Milanesi L."/>
        </authorList>
    </citation>
    <scope>NUCLEOTIDE SEQUENCE [LARGE SCALE GENOMIC DNA]</scope>
    <source>
        <strain evidence="11">cv. Svevo</strain>
    </source>
</reference>
<dbReference type="InterPro" id="IPR007081">
    <property type="entry name" value="RNA_pol_Rpb1_5"/>
</dbReference>
<feature type="compositionally biased region" description="Low complexity" evidence="8">
    <location>
        <begin position="1386"/>
        <end position="1397"/>
    </location>
</feature>
<feature type="compositionally biased region" description="Basic and acidic residues" evidence="8">
    <location>
        <begin position="1927"/>
        <end position="1948"/>
    </location>
</feature>
<dbReference type="EMBL" id="LT934122">
    <property type="protein sequence ID" value="VAI55478.1"/>
    <property type="molecule type" value="Genomic_DNA"/>
</dbReference>
<dbReference type="Proteomes" id="UP000324705">
    <property type="component" value="Chromosome 6B"/>
</dbReference>
<feature type="region of interest" description="Disordered" evidence="8">
    <location>
        <begin position="1302"/>
        <end position="1460"/>
    </location>
</feature>
<protein>
    <recommendedName>
        <fullName evidence="7">DNA-directed RNA polymerase subunit</fullName>
        <ecNumber evidence="7">2.7.7.6</ecNumber>
    </recommendedName>
</protein>
<dbReference type="Pfam" id="PF04997">
    <property type="entry name" value="RNA_pol_Rpb1_1"/>
    <property type="match status" value="1"/>
</dbReference>
<dbReference type="InterPro" id="IPR044893">
    <property type="entry name" value="RNA_pol_Rpb1_clamp_domain"/>
</dbReference>
<dbReference type="Gene3D" id="4.10.860.120">
    <property type="entry name" value="RNA polymerase II, clamp domain"/>
    <property type="match status" value="1"/>
</dbReference>
<name>A0A9R1B8L9_TRITD</name>
<feature type="compositionally biased region" description="Pro residues" evidence="8">
    <location>
        <begin position="1853"/>
        <end position="1863"/>
    </location>
</feature>
<feature type="compositionally biased region" description="Polar residues" evidence="8">
    <location>
        <begin position="1537"/>
        <end position="1552"/>
    </location>
</feature>
<feature type="region of interest" description="Disordered" evidence="8">
    <location>
        <begin position="1848"/>
        <end position="1948"/>
    </location>
</feature>
<dbReference type="Pfam" id="PF04983">
    <property type="entry name" value="RNA_pol_Rpb1_3"/>
    <property type="match status" value="1"/>
</dbReference>
<dbReference type="Gene3D" id="1.10.274.100">
    <property type="entry name" value="RNA polymerase Rpb1, domain 3"/>
    <property type="match status" value="1"/>
</dbReference>
<dbReference type="GO" id="GO:0003899">
    <property type="term" value="F:DNA-directed RNA polymerase activity"/>
    <property type="evidence" value="ECO:0007669"/>
    <property type="project" value="UniProtKB-EC"/>
</dbReference>
<evidence type="ECO:0000256" key="5">
    <source>
        <dbReference type="ARBA" id="ARBA00023163"/>
    </source>
</evidence>
<dbReference type="InterPro" id="IPR045867">
    <property type="entry name" value="DNA-dir_RpoC_beta_prime"/>
</dbReference>
<comment type="similarity">
    <text evidence="7">Belongs to the RNA polymerase beta' chain family.</text>
</comment>
<dbReference type="Gene3D" id="2.40.40.20">
    <property type="match status" value="1"/>
</dbReference>
<comment type="catalytic activity">
    <reaction evidence="6 7">
        <text>RNA(n) + a ribonucleoside 5'-triphosphate = RNA(n+1) + diphosphate</text>
        <dbReference type="Rhea" id="RHEA:21248"/>
        <dbReference type="Rhea" id="RHEA-COMP:14527"/>
        <dbReference type="Rhea" id="RHEA-COMP:17342"/>
        <dbReference type="ChEBI" id="CHEBI:33019"/>
        <dbReference type="ChEBI" id="CHEBI:61557"/>
        <dbReference type="ChEBI" id="CHEBI:140395"/>
        <dbReference type="EC" id="2.7.7.6"/>
    </reaction>
</comment>
<dbReference type="InterPro" id="IPR006592">
    <property type="entry name" value="RNA_pol_N"/>
</dbReference>
<dbReference type="InterPro" id="IPR042102">
    <property type="entry name" value="RNA_pol_Rpb1_3_sf"/>
</dbReference>
<evidence type="ECO:0000256" key="4">
    <source>
        <dbReference type="ARBA" id="ARBA00022833"/>
    </source>
</evidence>
<dbReference type="OMA" id="DANCKET"/>
<keyword evidence="1 7" id="KW-0240">DNA-directed RNA polymerase</keyword>
<dbReference type="CDD" id="cd02737">
    <property type="entry name" value="RNAP_IV_NRPD1_C"/>
    <property type="match status" value="1"/>
</dbReference>
<dbReference type="GO" id="GO:0006351">
    <property type="term" value="P:DNA-templated transcription"/>
    <property type="evidence" value="ECO:0007669"/>
    <property type="project" value="InterPro"/>
</dbReference>
<dbReference type="SUPFAM" id="SSF64484">
    <property type="entry name" value="beta and beta-prime subunits of DNA dependent RNA-polymerase"/>
    <property type="match status" value="1"/>
</dbReference>
<evidence type="ECO:0000313" key="11">
    <source>
        <dbReference type="Proteomes" id="UP000324705"/>
    </source>
</evidence>
<evidence type="ECO:0000259" key="9">
    <source>
        <dbReference type="SMART" id="SM00663"/>
    </source>
</evidence>
<dbReference type="InterPro" id="IPR007066">
    <property type="entry name" value="RNA_pol_Rpb1_3"/>
</dbReference>
<dbReference type="Pfam" id="PF00623">
    <property type="entry name" value="RNA_pol_Rpb1_2"/>
    <property type="match status" value="1"/>
</dbReference>